<dbReference type="Pfam" id="PF00083">
    <property type="entry name" value="Sugar_tr"/>
    <property type="match status" value="2"/>
</dbReference>
<feature type="transmembrane region" description="Helical" evidence="9">
    <location>
        <begin position="754"/>
        <end position="777"/>
    </location>
</feature>
<feature type="transmembrane region" description="Helical" evidence="9">
    <location>
        <begin position="680"/>
        <end position="700"/>
    </location>
</feature>
<feature type="transmembrane region" description="Helical" evidence="9">
    <location>
        <begin position="502"/>
        <end position="522"/>
    </location>
</feature>
<feature type="transmembrane region" description="Helical" evidence="9">
    <location>
        <begin position="783"/>
        <end position="804"/>
    </location>
</feature>
<dbReference type="PRINTS" id="PR00171">
    <property type="entry name" value="SUGRTRNSPORT"/>
</dbReference>
<feature type="transmembrane region" description="Helical" evidence="9">
    <location>
        <begin position="353"/>
        <end position="375"/>
    </location>
</feature>
<evidence type="ECO:0000256" key="8">
    <source>
        <dbReference type="ARBA" id="ARBA00023136"/>
    </source>
</evidence>
<feature type="transmembrane region" description="Helical" evidence="9">
    <location>
        <begin position="720"/>
        <end position="742"/>
    </location>
</feature>
<keyword evidence="8 9" id="KW-0472">Membrane</keyword>
<dbReference type="GO" id="GO:0016020">
    <property type="term" value="C:membrane"/>
    <property type="evidence" value="ECO:0007669"/>
    <property type="project" value="UniProtKB-SubCell"/>
</dbReference>
<evidence type="ECO:0000256" key="7">
    <source>
        <dbReference type="ARBA" id="ARBA00022989"/>
    </source>
</evidence>
<dbReference type="PROSITE" id="PS00217">
    <property type="entry name" value="SUGAR_TRANSPORT_2"/>
    <property type="match status" value="2"/>
</dbReference>
<evidence type="ECO:0000256" key="5">
    <source>
        <dbReference type="ARBA" id="ARBA00022692"/>
    </source>
</evidence>
<feature type="domain" description="Major facilitator superfamily (MFS) profile" evidence="10">
    <location>
        <begin position="322"/>
        <end position="808"/>
    </location>
</feature>
<evidence type="ECO:0000313" key="12">
    <source>
        <dbReference type="Proteomes" id="UP000501690"/>
    </source>
</evidence>
<evidence type="ECO:0000256" key="9">
    <source>
        <dbReference type="SAM" id="Phobius"/>
    </source>
</evidence>
<dbReference type="InterPro" id="IPR005829">
    <property type="entry name" value="Sugar_transporter_CS"/>
</dbReference>
<organism evidence="11 12">
    <name type="scientific">Vigna unguiculata</name>
    <name type="common">Cowpea</name>
    <dbReference type="NCBI Taxonomy" id="3917"/>
    <lineage>
        <taxon>Eukaryota</taxon>
        <taxon>Viridiplantae</taxon>
        <taxon>Streptophyta</taxon>
        <taxon>Embryophyta</taxon>
        <taxon>Tracheophyta</taxon>
        <taxon>Spermatophyta</taxon>
        <taxon>Magnoliopsida</taxon>
        <taxon>eudicotyledons</taxon>
        <taxon>Gunneridae</taxon>
        <taxon>Pentapetalae</taxon>
        <taxon>rosids</taxon>
        <taxon>fabids</taxon>
        <taxon>Fabales</taxon>
        <taxon>Fabaceae</taxon>
        <taxon>Papilionoideae</taxon>
        <taxon>50 kb inversion clade</taxon>
        <taxon>NPAAA clade</taxon>
        <taxon>indigoferoid/millettioid clade</taxon>
        <taxon>Phaseoleae</taxon>
        <taxon>Vigna</taxon>
    </lineage>
</organism>
<dbReference type="NCBIfam" id="TIGR00879">
    <property type="entry name" value="SP"/>
    <property type="match status" value="2"/>
</dbReference>
<dbReference type="GO" id="GO:0015145">
    <property type="term" value="F:monosaccharide transmembrane transporter activity"/>
    <property type="evidence" value="ECO:0007669"/>
    <property type="project" value="InterPro"/>
</dbReference>
<dbReference type="Gene3D" id="1.20.1250.20">
    <property type="entry name" value="MFS general substrate transporter like domains"/>
    <property type="match status" value="2"/>
</dbReference>
<name>A0A4D6L0W0_VIGUN</name>
<evidence type="ECO:0000259" key="10">
    <source>
        <dbReference type="PROSITE" id="PS50850"/>
    </source>
</evidence>
<feature type="transmembrane region" description="Helical" evidence="9">
    <location>
        <begin position="313"/>
        <end position="333"/>
    </location>
</feature>
<feature type="transmembrane region" description="Helical" evidence="9">
    <location>
        <begin position="651"/>
        <end position="673"/>
    </location>
</feature>
<keyword evidence="5 9" id="KW-0812">Transmembrane</keyword>
<dbReference type="InterPro" id="IPR003663">
    <property type="entry name" value="Sugar/inositol_transpt"/>
</dbReference>
<dbReference type="EMBL" id="CP039346">
    <property type="protein sequence ID" value="QCD81554.1"/>
    <property type="molecule type" value="Genomic_DNA"/>
</dbReference>
<reference evidence="11 12" key="1">
    <citation type="submission" date="2019-04" db="EMBL/GenBank/DDBJ databases">
        <title>An improved genome assembly and genetic linkage map for asparagus bean, Vigna unguiculata ssp. sesquipedialis.</title>
        <authorList>
            <person name="Xia Q."/>
            <person name="Zhang R."/>
            <person name="Dong Y."/>
        </authorList>
    </citation>
    <scope>NUCLEOTIDE SEQUENCE [LARGE SCALE GENOMIC DNA]</scope>
    <source>
        <tissue evidence="11">Leaf</tissue>
    </source>
</reference>
<proteinExistence type="inferred from homology"/>
<feature type="transmembrane region" description="Helical" evidence="9">
    <location>
        <begin position="167"/>
        <end position="187"/>
    </location>
</feature>
<keyword evidence="6" id="KW-0769">Symport</keyword>
<dbReference type="InterPro" id="IPR020846">
    <property type="entry name" value="MFS_dom"/>
</dbReference>
<comment type="similarity">
    <text evidence="2">Belongs to the major facilitator superfamily. Sugar transporter (TC 2.A.1.1) family.</text>
</comment>
<dbReference type="FunFam" id="1.20.1250.20:FF:000002">
    <property type="entry name" value="Sugar transport protein 13"/>
    <property type="match status" value="1"/>
</dbReference>
<accession>A0A4D6L0W0</accession>
<keyword evidence="4" id="KW-0762">Sugar transport</keyword>
<comment type="subcellular location">
    <subcellularLocation>
        <location evidence="1">Membrane</location>
        <topology evidence="1">Multi-pass membrane protein</topology>
    </subcellularLocation>
</comment>
<gene>
    <name evidence="11" type="ORF">DEO72_LG2g1883</name>
</gene>
<dbReference type="PANTHER" id="PTHR23500:SF469">
    <property type="entry name" value="MAJOR FACILITATOR, SUGAR TRANSPORTER, MAJOR FACILITATOR SUPERFAMILY-RELATED"/>
    <property type="match status" value="1"/>
</dbReference>
<feature type="transmembrane region" description="Helical" evidence="9">
    <location>
        <begin position="248"/>
        <end position="272"/>
    </location>
</feature>
<feature type="transmembrane region" description="Helical" evidence="9">
    <location>
        <begin position="615"/>
        <end position="639"/>
    </location>
</feature>
<evidence type="ECO:0000256" key="1">
    <source>
        <dbReference type="ARBA" id="ARBA00004141"/>
    </source>
</evidence>
<dbReference type="PROSITE" id="PS50850">
    <property type="entry name" value="MFS"/>
    <property type="match status" value="1"/>
</dbReference>
<dbReference type="SUPFAM" id="SSF103473">
    <property type="entry name" value="MFS general substrate transporter"/>
    <property type="match status" value="2"/>
</dbReference>
<keyword evidence="3" id="KW-0813">Transport</keyword>
<feature type="transmembrane region" description="Helical" evidence="9">
    <location>
        <begin position="534"/>
        <end position="554"/>
    </location>
</feature>
<feature type="transmembrane region" description="Helical" evidence="9">
    <location>
        <begin position="20"/>
        <end position="40"/>
    </location>
</feature>
<dbReference type="InterPro" id="IPR005828">
    <property type="entry name" value="MFS_sugar_transport-like"/>
</dbReference>
<feature type="transmembrane region" description="Helical" evidence="9">
    <location>
        <begin position="414"/>
        <end position="434"/>
    </location>
</feature>
<dbReference type="GO" id="GO:0015293">
    <property type="term" value="F:symporter activity"/>
    <property type="evidence" value="ECO:0007669"/>
    <property type="project" value="UniProtKB-KW"/>
</dbReference>
<dbReference type="PROSITE" id="PS00216">
    <property type="entry name" value="SUGAR_TRANSPORT_1"/>
    <property type="match status" value="1"/>
</dbReference>
<evidence type="ECO:0000256" key="2">
    <source>
        <dbReference type="ARBA" id="ARBA00010992"/>
    </source>
</evidence>
<feature type="transmembrane region" description="Helical" evidence="9">
    <location>
        <begin position="52"/>
        <end position="73"/>
    </location>
</feature>
<dbReference type="InterPro" id="IPR045262">
    <property type="entry name" value="STP/PLT_plant"/>
</dbReference>
<evidence type="ECO:0000256" key="4">
    <source>
        <dbReference type="ARBA" id="ARBA00022597"/>
    </source>
</evidence>
<protein>
    <submittedName>
        <fullName evidence="11">MFS transporter</fullName>
    </submittedName>
</protein>
<evidence type="ECO:0000256" key="3">
    <source>
        <dbReference type="ARBA" id="ARBA00022448"/>
    </source>
</evidence>
<evidence type="ECO:0000256" key="6">
    <source>
        <dbReference type="ARBA" id="ARBA00022847"/>
    </source>
</evidence>
<sequence length="844" mass="92719">MAGGFAVDGAVRHYEGNVTTFVLITCFVAAMGGLLCGYDLGIRGGVTSMEPCLIKFFPALIASFFASIITRMLGRKVSMLIGGLFFLVGSLLNGFAMNIAMLIIGRMFLGIGVGFCNQSVPVYLSEVAPPKIRGALNIGFQMMITIGILVANLINYGTAKHENGWRISLGIAAVPAILLCIGSLCVVETPNSLIERGNYEKAKKMLKKIRGTEKIDEEYQDLVDASEEAKNVEHPWKNITRPKYKPQLTFCIFIPAFQQLTGINVIMFYAPVLFQILGFGNEASLMSAVITGVVNVVATLVSIFTVDKFGRRVLFLEGGVQMFICQVVVGIMIGLKFGLNGQGAFSKSEADILLFFICAYVAAFAWSWGPLGWLVPRGVTSMEPFLIKFFPGVHKEMKDTIESKNQYCKFDNELLTLFTSSLYLAALIASFFASTITRMLGRKVSMLIGGLFFLVGSLLNGFAMNIAMLIIGRMFLGIGVGFCNQSVPVYLSEVAPPKIRGALNIGFQMMITIGILVANLINYGTAKHENGWRISLGIAAVPAILLCIGSLCVVETPNSLIERGNYEKAKKMLKKIRGTEKIDEEYQDLVDASEEAKNVEHPWKNITRPKYKPQLTFCIFIPAFQQLTGINVIMFYAPVLFQILGFGNEASLMSAVITGVVNVVATLVSIFTVDKFGRRVLFLEGGVQMFICQVVVGIMIGLKFGLNGQGAFSKSEADILLFFICAYVAAYAWSWGPLGWLVPSEICSLEIRPAGQATNVAVNMLFTFAIAQVFLTMLCHLKFGLFFFFAGFVVIMTIFIALLLPETKNVPIEEMNLLWTSHWFWNKIVPKDVDSNSKNNKSVV</sequence>
<dbReference type="AlphaFoldDB" id="A0A4D6L0W0"/>
<keyword evidence="7 9" id="KW-1133">Transmembrane helix</keyword>
<keyword evidence="12" id="KW-1185">Reference proteome</keyword>
<dbReference type="PANTHER" id="PTHR23500">
    <property type="entry name" value="SOLUTE CARRIER FAMILY 2, FACILITATED GLUCOSE TRANSPORTER"/>
    <property type="match status" value="1"/>
</dbReference>
<dbReference type="InterPro" id="IPR044778">
    <property type="entry name" value="MFS_STP/MST-like_plant"/>
</dbReference>
<dbReference type="InterPro" id="IPR036259">
    <property type="entry name" value="MFS_trans_sf"/>
</dbReference>
<evidence type="ECO:0000313" key="11">
    <source>
        <dbReference type="EMBL" id="QCD81554.1"/>
    </source>
</evidence>
<feature type="transmembrane region" description="Helical" evidence="9">
    <location>
        <begin position="135"/>
        <end position="155"/>
    </location>
</feature>
<feature type="transmembrane region" description="Helical" evidence="9">
    <location>
        <begin position="446"/>
        <end position="471"/>
    </location>
</feature>
<dbReference type="CDD" id="cd17361">
    <property type="entry name" value="MFS_STP"/>
    <property type="match status" value="2"/>
</dbReference>
<feature type="transmembrane region" description="Helical" evidence="9">
    <location>
        <begin position="79"/>
        <end position="104"/>
    </location>
</feature>
<dbReference type="Proteomes" id="UP000501690">
    <property type="component" value="Linkage Group LG2"/>
</dbReference>
<feature type="transmembrane region" description="Helical" evidence="9">
    <location>
        <begin position="284"/>
        <end position="306"/>
    </location>
</feature>